<evidence type="ECO:0000256" key="3">
    <source>
        <dbReference type="ARBA" id="ARBA00022801"/>
    </source>
</evidence>
<dbReference type="PANTHER" id="PTHR43270">
    <property type="entry name" value="BETA-ALA-HIS DIPEPTIDASE"/>
    <property type="match status" value="1"/>
</dbReference>
<keyword evidence="1" id="KW-0645">Protease</keyword>
<keyword evidence="2" id="KW-0479">Metal-binding</keyword>
<feature type="non-terminal residue" evidence="4">
    <location>
        <position position="1"/>
    </location>
</feature>
<dbReference type="GO" id="GO:0006508">
    <property type="term" value="P:proteolysis"/>
    <property type="evidence" value="ECO:0007669"/>
    <property type="project" value="UniProtKB-KW"/>
</dbReference>
<evidence type="ECO:0000313" key="4">
    <source>
        <dbReference type="EMBL" id="SVC84812.1"/>
    </source>
</evidence>
<keyword evidence="3" id="KW-0378">Hydrolase</keyword>
<dbReference type="EMBL" id="UINC01114481">
    <property type="protein sequence ID" value="SVC84812.1"/>
    <property type="molecule type" value="Genomic_DNA"/>
</dbReference>
<evidence type="ECO:0000256" key="2">
    <source>
        <dbReference type="ARBA" id="ARBA00022723"/>
    </source>
</evidence>
<dbReference type="AlphaFoldDB" id="A0A382QJC8"/>
<dbReference type="Gene3D" id="3.30.70.360">
    <property type="match status" value="1"/>
</dbReference>
<evidence type="ECO:0000256" key="1">
    <source>
        <dbReference type="ARBA" id="ARBA00022670"/>
    </source>
</evidence>
<evidence type="ECO:0008006" key="5">
    <source>
        <dbReference type="Google" id="ProtNLM"/>
    </source>
</evidence>
<dbReference type="Gene3D" id="3.40.630.10">
    <property type="entry name" value="Zn peptidases"/>
    <property type="match status" value="1"/>
</dbReference>
<dbReference type="SUPFAM" id="SSF53187">
    <property type="entry name" value="Zn-dependent exopeptidases"/>
    <property type="match status" value="1"/>
</dbReference>
<reference evidence="4" key="1">
    <citation type="submission" date="2018-05" db="EMBL/GenBank/DDBJ databases">
        <authorList>
            <person name="Lanie J.A."/>
            <person name="Ng W.-L."/>
            <person name="Kazmierczak K.M."/>
            <person name="Andrzejewski T.M."/>
            <person name="Davidsen T.M."/>
            <person name="Wayne K.J."/>
            <person name="Tettelin H."/>
            <person name="Glass J.I."/>
            <person name="Rusch D."/>
            <person name="Podicherti R."/>
            <person name="Tsui H.-C.T."/>
            <person name="Winkler M.E."/>
        </authorList>
    </citation>
    <scope>NUCLEOTIDE SEQUENCE</scope>
</reference>
<proteinExistence type="predicted"/>
<organism evidence="4">
    <name type="scientific">marine metagenome</name>
    <dbReference type="NCBI Taxonomy" id="408172"/>
    <lineage>
        <taxon>unclassified sequences</taxon>
        <taxon>metagenomes</taxon>
        <taxon>ecological metagenomes</taxon>
    </lineage>
</organism>
<protein>
    <recommendedName>
        <fullName evidence="5">Peptidase M20 dimerisation domain-containing protein</fullName>
    </recommendedName>
</protein>
<dbReference type="InterPro" id="IPR051458">
    <property type="entry name" value="Cyt/Met_Dipeptidase"/>
</dbReference>
<sequence>MNKRIETHEHISSHFEEHLGRVREFMAQPSVSAENLGMDEAAKLQLKYFQQLGCKEAEIIETGAIPSVWGYYDAGAPKTLAVYSYFDTNIVGTGWNVDPFEAVVSSHDPFKKVVYGRGANAKGGFMSFLNALESMKAVDGNLPVNLMFVAEGEEFVGSEHIPMIIEKYRHHLSNADACIVPGACQNVNGDVTLFLGNKGNLHIELECSGDSWGKGPSGGPVHSSAQCVVDNPVWRMAKVLESLFDPDTNRVKVEGFYDGLTSADDGDLVLINRLAEKYKGREERAIPSLAPG</sequence>
<gene>
    <name evidence="4" type="ORF">METZ01_LOCUS337666</name>
</gene>
<dbReference type="GO" id="GO:0046872">
    <property type="term" value="F:metal ion binding"/>
    <property type="evidence" value="ECO:0007669"/>
    <property type="project" value="UniProtKB-KW"/>
</dbReference>
<feature type="non-terminal residue" evidence="4">
    <location>
        <position position="292"/>
    </location>
</feature>
<name>A0A382QJC8_9ZZZZ</name>
<accession>A0A382QJC8</accession>
<dbReference type="PANTHER" id="PTHR43270:SF8">
    <property type="entry name" value="DI- AND TRIPEPTIDASE DUG2-RELATED"/>
    <property type="match status" value="1"/>
</dbReference>
<dbReference type="GO" id="GO:0008233">
    <property type="term" value="F:peptidase activity"/>
    <property type="evidence" value="ECO:0007669"/>
    <property type="project" value="UniProtKB-KW"/>
</dbReference>